<dbReference type="PROSITE" id="PS01249">
    <property type="entry name" value="HYPA"/>
    <property type="match status" value="1"/>
</dbReference>
<geneLocation type="plasmid" evidence="6 7">
    <name>unnamed2</name>
</geneLocation>
<dbReference type="PIRSF" id="PIRSF004761">
    <property type="entry name" value="Hydrgn_mat_HypA"/>
    <property type="match status" value="1"/>
</dbReference>
<evidence type="ECO:0000256" key="2">
    <source>
        <dbReference type="ARBA" id="ARBA00022596"/>
    </source>
</evidence>
<dbReference type="Gene3D" id="3.30.2320.80">
    <property type="match status" value="1"/>
</dbReference>
<accession>A0A2S2CZ35</accession>
<dbReference type="Pfam" id="PF01155">
    <property type="entry name" value="HypA"/>
    <property type="match status" value="1"/>
</dbReference>
<keyword evidence="6" id="KW-0614">Plasmid</keyword>
<dbReference type="GO" id="GO:0008270">
    <property type="term" value="F:zinc ion binding"/>
    <property type="evidence" value="ECO:0007669"/>
    <property type="project" value="UniProtKB-UniRule"/>
</dbReference>
<dbReference type="PANTHER" id="PTHR34535">
    <property type="entry name" value="HYDROGENASE MATURATION FACTOR HYPA"/>
    <property type="match status" value="1"/>
</dbReference>
<reference evidence="7" key="1">
    <citation type="submission" date="2018-05" db="EMBL/GenBank/DDBJ databases">
        <title>Azospirillum thermophila sp. nov., a novel isolated from hot spring.</title>
        <authorList>
            <person name="Zhao Z."/>
        </authorList>
    </citation>
    <scope>NUCLEOTIDE SEQUENCE [LARGE SCALE GENOMIC DNA]</scope>
    <source>
        <strain evidence="7">CFH 70021</strain>
        <plasmid evidence="7">unnamed2</plasmid>
    </source>
</reference>
<feature type="binding site" evidence="5">
    <location>
        <position position="76"/>
    </location>
    <ligand>
        <name>Zn(2+)</name>
        <dbReference type="ChEBI" id="CHEBI:29105"/>
    </ligand>
</feature>
<gene>
    <name evidence="5 6" type="primary">hypA</name>
    <name evidence="6" type="ORF">DEW08_25410</name>
</gene>
<comment type="function">
    <text evidence="5">Involved in the maturation of [NiFe] hydrogenases. Required for nickel insertion into the metal center of the hydrogenase.</text>
</comment>
<evidence type="ECO:0000256" key="5">
    <source>
        <dbReference type="HAMAP-Rule" id="MF_00213"/>
    </source>
</evidence>
<proteinExistence type="inferred from homology"/>
<keyword evidence="7" id="KW-1185">Reference proteome</keyword>
<name>A0A2S2CZ35_9PROT</name>
<feature type="binding site" evidence="5">
    <location>
        <position position="92"/>
    </location>
    <ligand>
        <name>Zn(2+)</name>
        <dbReference type="ChEBI" id="CHEBI:29105"/>
    </ligand>
</feature>
<dbReference type="EMBL" id="CP029357">
    <property type="protein sequence ID" value="AWK89783.1"/>
    <property type="molecule type" value="Genomic_DNA"/>
</dbReference>
<evidence type="ECO:0000313" key="7">
    <source>
        <dbReference type="Proteomes" id="UP000245629"/>
    </source>
</evidence>
<evidence type="ECO:0000256" key="1">
    <source>
        <dbReference type="ARBA" id="ARBA00010748"/>
    </source>
</evidence>
<dbReference type="PANTHER" id="PTHR34535:SF3">
    <property type="entry name" value="HYDROGENASE MATURATION FACTOR HYPA"/>
    <property type="match status" value="1"/>
</dbReference>
<dbReference type="Proteomes" id="UP000245629">
    <property type="component" value="Plasmid unnamed2"/>
</dbReference>
<evidence type="ECO:0000313" key="6">
    <source>
        <dbReference type="EMBL" id="AWK89783.1"/>
    </source>
</evidence>
<dbReference type="AlphaFoldDB" id="A0A2S2CZ35"/>
<dbReference type="NCBIfam" id="TIGR00100">
    <property type="entry name" value="hypA"/>
    <property type="match status" value="1"/>
</dbReference>
<sequence>MHELSLCESITGLVADCAAREGIGRVTRVTVAIGKASAIDPEALLFCFPITTEGTVAAGAELVVEQIALRARCTDCGAEFAPLSRMAPCPACGGFAKTLLAGQEMQVVSFEGE</sequence>
<dbReference type="HAMAP" id="MF_00213">
    <property type="entry name" value="HypA_HybF"/>
    <property type="match status" value="1"/>
</dbReference>
<comment type="similarity">
    <text evidence="1 5">Belongs to the HypA/HybF family.</text>
</comment>
<feature type="binding site" evidence="5">
    <location>
        <position position="2"/>
    </location>
    <ligand>
        <name>Ni(2+)</name>
        <dbReference type="ChEBI" id="CHEBI:49786"/>
    </ligand>
</feature>
<keyword evidence="2 5" id="KW-0533">Nickel</keyword>
<dbReference type="InterPro" id="IPR000688">
    <property type="entry name" value="HypA/HybF"/>
</dbReference>
<keyword evidence="4 5" id="KW-0862">Zinc</keyword>
<dbReference type="GO" id="GO:0051604">
    <property type="term" value="P:protein maturation"/>
    <property type="evidence" value="ECO:0007669"/>
    <property type="project" value="InterPro"/>
</dbReference>
<keyword evidence="3 5" id="KW-0479">Metal-binding</keyword>
<dbReference type="GO" id="GO:0016151">
    <property type="term" value="F:nickel cation binding"/>
    <property type="evidence" value="ECO:0007669"/>
    <property type="project" value="UniProtKB-UniRule"/>
</dbReference>
<protein>
    <recommendedName>
        <fullName evidence="5">Hydrogenase maturation factor HypA</fullName>
    </recommendedName>
</protein>
<organism evidence="6 7">
    <name type="scientific">Azospirillum thermophilum</name>
    <dbReference type="NCBI Taxonomy" id="2202148"/>
    <lineage>
        <taxon>Bacteria</taxon>
        <taxon>Pseudomonadati</taxon>
        <taxon>Pseudomonadota</taxon>
        <taxon>Alphaproteobacteria</taxon>
        <taxon>Rhodospirillales</taxon>
        <taxon>Azospirillaceae</taxon>
        <taxon>Azospirillum</taxon>
    </lineage>
</organism>
<evidence type="ECO:0000256" key="3">
    <source>
        <dbReference type="ARBA" id="ARBA00022723"/>
    </source>
</evidence>
<dbReference type="OrthoDB" id="288014at2"/>
<dbReference type="InterPro" id="IPR020538">
    <property type="entry name" value="Hydgase_Ni_incorp_HypA/HybF_CS"/>
</dbReference>
<evidence type="ECO:0000256" key="4">
    <source>
        <dbReference type="ARBA" id="ARBA00022833"/>
    </source>
</evidence>
<feature type="binding site" evidence="5">
    <location>
        <position position="89"/>
    </location>
    <ligand>
        <name>Zn(2+)</name>
        <dbReference type="ChEBI" id="CHEBI:29105"/>
    </ligand>
</feature>
<feature type="binding site" evidence="5">
    <location>
        <position position="73"/>
    </location>
    <ligand>
        <name>Zn(2+)</name>
        <dbReference type="ChEBI" id="CHEBI:29105"/>
    </ligand>
</feature>
<dbReference type="KEGG" id="azz:DEW08_25410"/>